<dbReference type="Proteomes" id="UP000887580">
    <property type="component" value="Unplaced"/>
</dbReference>
<organism evidence="1 2">
    <name type="scientific">Panagrolaimus sp. PS1159</name>
    <dbReference type="NCBI Taxonomy" id="55785"/>
    <lineage>
        <taxon>Eukaryota</taxon>
        <taxon>Metazoa</taxon>
        <taxon>Ecdysozoa</taxon>
        <taxon>Nematoda</taxon>
        <taxon>Chromadorea</taxon>
        <taxon>Rhabditida</taxon>
        <taxon>Tylenchina</taxon>
        <taxon>Panagrolaimomorpha</taxon>
        <taxon>Panagrolaimoidea</taxon>
        <taxon>Panagrolaimidae</taxon>
        <taxon>Panagrolaimus</taxon>
    </lineage>
</organism>
<sequence>MTDRMPYYETEEYQLVGLRYQNRQIMESNENWTLLSTNGKHFVTMYIILPREKFGLVDVMKNLTAETLAELLSKNGREKVELQLPRFKITSKFELIKVLQNLGITELFTDHAKLSGITKESILMVSKVVHKAFIEVGANLLFMRF</sequence>
<evidence type="ECO:0000313" key="1">
    <source>
        <dbReference type="Proteomes" id="UP000887580"/>
    </source>
</evidence>
<reference evidence="2" key="1">
    <citation type="submission" date="2022-11" db="UniProtKB">
        <authorList>
            <consortium name="WormBaseParasite"/>
        </authorList>
    </citation>
    <scope>IDENTIFICATION</scope>
</reference>
<dbReference type="WBParaSite" id="PS1159_v2.g12976.t1">
    <property type="protein sequence ID" value="PS1159_v2.g12976.t1"/>
    <property type="gene ID" value="PS1159_v2.g12976"/>
</dbReference>
<name>A0AC35F1Q7_9BILA</name>
<proteinExistence type="predicted"/>
<protein>
    <submittedName>
        <fullName evidence="2">Serpin domain-containing protein</fullName>
    </submittedName>
</protein>
<accession>A0AC35F1Q7</accession>
<evidence type="ECO:0000313" key="2">
    <source>
        <dbReference type="WBParaSite" id="PS1159_v2.g12976.t1"/>
    </source>
</evidence>